<evidence type="ECO:0000313" key="3">
    <source>
        <dbReference type="Proteomes" id="UP001501009"/>
    </source>
</evidence>
<sequence length="213" mass="23732">MKRAAVLGKGQLAAHACDVLTALPDTVLDTVIPNRCEPDWDLRLSQHVAEHHPDTRLITSGHWRDLEPGRCDLVVSVLYDQIIGKELIDATDTIVNCHPGRLPQYRGARPVNWALRNGEPLHGATLHVIETGIDTGPILGEVAFSIWPDTDEVRDVWQRTMRHAALLLSDTLPRLDQITPHPQDEALAVTHYLRDNHQLGSRSNWTRATSASP</sequence>
<evidence type="ECO:0000313" key="2">
    <source>
        <dbReference type="EMBL" id="GAA3798224.1"/>
    </source>
</evidence>
<name>A0ABP7HNT4_9ACTN</name>
<feature type="domain" description="Formyl transferase N-terminal" evidence="1">
    <location>
        <begin position="65"/>
        <end position="165"/>
    </location>
</feature>
<reference evidence="3" key="1">
    <citation type="journal article" date="2019" name="Int. J. Syst. Evol. Microbiol.">
        <title>The Global Catalogue of Microorganisms (GCM) 10K type strain sequencing project: providing services to taxonomists for standard genome sequencing and annotation.</title>
        <authorList>
            <consortium name="The Broad Institute Genomics Platform"/>
            <consortium name="The Broad Institute Genome Sequencing Center for Infectious Disease"/>
            <person name="Wu L."/>
            <person name="Ma J."/>
        </authorList>
    </citation>
    <scope>NUCLEOTIDE SEQUENCE [LARGE SCALE GENOMIC DNA]</scope>
    <source>
        <strain evidence="3">JCM 17138</strain>
    </source>
</reference>
<dbReference type="InterPro" id="IPR002376">
    <property type="entry name" value="Formyl_transf_N"/>
</dbReference>
<organism evidence="2 3">
    <name type="scientific">Streptomyces coacervatus</name>
    <dbReference type="NCBI Taxonomy" id="647381"/>
    <lineage>
        <taxon>Bacteria</taxon>
        <taxon>Bacillati</taxon>
        <taxon>Actinomycetota</taxon>
        <taxon>Actinomycetes</taxon>
        <taxon>Kitasatosporales</taxon>
        <taxon>Streptomycetaceae</taxon>
        <taxon>Streptomyces</taxon>
    </lineage>
</organism>
<evidence type="ECO:0000259" key="1">
    <source>
        <dbReference type="Pfam" id="PF00551"/>
    </source>
</evidence>
<dbReference type="Gene3D" id="3.40.50.12230">
    <property type="match status" value="1"/>
</dbReference>
<dbReference type="PANTHER" id="PTHR11138">
    <property type="entry name" value="METHIONYL-TRNA FORMYLTRANSFERASE"/>
    <property type="match status" value="1"/>
</dbReference>
<dbReference type="PANTHER" id="PTHR11138:SF5">
    <property type="entry name" value="METHIONYL-TRNA FORMYLTRANSFERASE, MITOCHONDRIAL"/>
    <property type="match status" value="1"/>
</dbReference>
<dbReference type="Pfam" id="PF00551">
    <property type="entry name" value="Formyl_trans_N"/>
    <property type="match status" value="1"/>
</dbReference>
<dbReference type="SUPFAM" id="SSF53328">
    <property type="entry name" value="Formyltransferase"/>
    <property type="match status" value="1"/>
</dbReference>
<dbReference type="Proteomes" id="UP001501009">
    <property type="component" value="Unassembled WGS sequence"/>
</dbReference>
<dbReference type="EMBL" id="BAABDE010000016">
    <property type="protein sequence ID" value="GAA3798224.1"/>
    <property type="molecule type" value="Genomic_DNA"/>
</dbReference>
<protein>
    <recommendedName>
        <fullName evidence="1">Formyl transferase N-terminal domain-containing protein</fullName>
    </recommendedName>
</protein>
<keyword evidence="3" id="KW-1185">Reference proteome</keyword>
<dbReference type="RefSeq" id="WP_275780100.1">
    <property type="nucleotide sequence ID" value="NZ_BAABDE010000016.1"/>
</dbReference>
<proteinExistence type="predicted"/>
<gene>
    <name evidence="2" type="ORF">GCM10022403_035090</name>
</gene>
<accession>A0ABP7HNT4</accession>
<dbReference type="CDD" id="cd08369">
    <property type="entry name" value="FMT_core"/>
    <property type="match status" value="1"/>
</dbReference>
<dbReference type="InterPro" id="IPR036477">
    <property type="entry name" value="Formyl_transf_N_sf"/>
</dbReference>
<comment type="caution">
    <text evidence="2">The sequence shown here is derived from an EMBL/GenBank/DDBJ whole genome shotgun (WGS) entry which is preliminary data.</text>
</comment>